<dbReference type="AlphaFoldDB" id="A0AAP0P070"/>
<feature type="compositionally biased region" description="Basic and acidic residues" evidence="1">
    <location>
        <begin position="76"/>
        <end position="106"/>
    </location>
</feature>
<name>A0AAP0P070_9MAGN</name>
<accession>A0AAP0P070</accession>
<organism evidence="2 3">
    <name type="scientific">Stephania cephalantha</name>
    <dbReference type="NCBI Taxonomy" id="152367"/>
    <lineage>
        <taxon>Eukaryota</taxon>
        <taxon>Viridiplantae</taxon>
        <taxon>Streptophyta</taxon>
        <taxon>Embryophyta</taxon>
        <taxon>Tracheophyta</taxon>
        <taxon>Spermatophyta</taxon>
        <taxon>Magnoliopsida</taxon>
        <taxon>Ranunculales</taxon>
        <taxon>Menispermaceae</taxon>
        <taxon>Menispermoideae</taxon>
        <taxon>Cissampelideae</taxon>
        <taxon>Stephania</taxon>
    </lineage>
</organism>
<comment type="caution">
    <text evidence="2">The sequence shown here is derived from an EMBL/GenBank/DDBJ whole genome shotgun (WGS) entry which is preliminary data.</text>
</comment>
<dbReference type="Proteomes" id="UP001419268">
    <property type="component" value="Unassembled WGS sequence"/>
</dbReference>
<dbReference type="EMBL" id="JBBNAG010000006">
    <property type="protein sequence ID" value="KAK9126382.1"/>
    <property type="molecule type" value="Genomic_DNA"/>
</dbReference>
<sequence>MSASNECNEASDRFHLRMLEASDKSNGFVDLLQQLSTVGSISDSEFEDRFRDLSSRGDEHVICVGGGPGVEEDSGDGERVGGEEVPERVREGGAHRGRGGGREGERGGGWGRG</sequence>
<evidence type="ECO:0000313" key="3">
    <source>
        <dbReference type="Proteomes" id="UP001419268"/>
    </source>
</evidence>
<evidence type="ECO:0000256" key="1">
    <source>
        <dbReference type="SAM" id="MobiDB-lite"/>
    </source>
</evidence>
<protein>
    <submittedName>
        <fullName evidence="2">Uncharacterized protein</fullName>
    </submittedName>
</protein>
<proteinExistence type="predicted"/>
<keyword evidence="3" id="KW-1185">Reference proteome</keyword>
<evidence type="ECO:0000313" key="2">
    <source>
        <dbReference type="EMBL" id="KAK9126382.1"/>
    </source>
</evidence>
<gene>
    <name evidence="2" type="ORF">Scep_015228</name>
</gene>
<reference evidence="2 3" key="1">
    <citation type="submission" date="2024-01" db="EMBL/GenBank/DDBJ databases">
        <title>Genome assemblies of Stephania.</title>
        <authorList>
            <person name="Yang L."/>
        </authorList>
    </citation>
    <scope>NUCLEOTIDE SEQUENCE [LARGE SCALE GENOMIC DNA]</scope>
    <source>
        <strain evidence="2">JXDWG</strain>
        <tissue evidence="2">Leaf</tissue>
    </source>
</reference>
<feature type="region of interest" description="Disordered" evidence="1">
    <location>
        <begin position="64"/>
        <end position="113"/>
    </location>
</feature>
<dbReference type="Gene3D" id="3.40.630.30">
    <property type="match status" value="1"/>
</dbReference>